<dbReference type="EMBL" id="CAEZYY010000038">
    <property type="protein sequence ID" value="CAB4766095.1"/>
    <property type="molecule type" value="Genomic_DNA"/>
</dbReference>
<dbReference type="PANTHER" id="PTHR30483:SF6">
    <property type="entry name" value="PERIPLASMIC BINDING PROTEIN OF ABC TRANSPORTER FOR NATURAL AMINO ACIDS"/>
    <property type="match status" value="1"/>
</dbReference>
<evidence type="ECO:0000259" key="3">
    <source>
        <dbReference type="Pfam" id="PF13458"/>
    </source>
</evidence>
<evidence type="ECO:0000256" key="2">
    <source>
        <dbReference type="SAM" id="MobiDB-lite"/>
    </source>
</evidence>
<evidence type="ECO:0000313" key="7">
    <source>
        <dbReference type="EMBL" id="CAB5059613.1"/>
    </source>
</evidence>
<feature type="region of interest" description="Disordered" evidence="2">
    <location>
        <begin position="34"/>
        <end position="62"/>
    </location>
</feature>
<dbReference type="Gene3D" id="3.40.50.2300">
    <property type="match status" value="2"/>
</dbReference>
<dbReference type="EMBL" id="CAFBQP010000027">
    <property type="protein sequence ID" value="CAB5059613.1"/>
    <property type="molecule type" value="Genomic_DNA"/>
</dbReference>
<sequence>MQKRSHVKGDRRHHRRALVASFAAAAGLLVASCGSGNSSKPTETTEKSTTESTSASNTGDSTVADGGADFIKNTFAKDAAHLGGGLKIEIGAAMLLSTSQAYYGQEALKGMELAAAEIKAAGGPEFTFTTKDLAVSTTAGADGAREWGEKGKIHMALASGFFGTGSMIPLIDQYKILTIDPGGGTSTVFQGKPYAWGGRAITPDDSLAGVVEYLKTAMPAAKRWAITGYDIGALTKGTIAVLQSLADSVGAEIVGQALVPLPSAGTADYPKAIDQLRSMKPDVIFNWVWGSDPAAFMKAYALSGMTAPVIGPDFGATTVDVAGSAFDGYMFAYDYFDAVNTQNPWAKHFVDAFRTKHGTDPDYYPANYYEDVYIFWEIVQRTLAAGGDVTNGADLQKAMLENLTFPSLYGTGDVTGSIAFDATSHSLAFRPMGLFVLKDGKPQPLAYFNIGGKDFKLP</sequence>
<dbReference type="PROSITE" id="PS51257">
    <property type="entry name" value="PROKAR_LIPOPROTEIN"/>
    <property type="match status" value="1"/>
</dbReference>
<evidence type="ECO:0000313" key="4">
    <source>
        <dbReference type="EMBL" id="CAB4695300.1"/>
    </source>
</evidence>
<gene>
    <name evidence="4" type="ORF">UFOPK2602_00256</name>
    <name evidence="5" type="ORF">UFOPK2806_02105</name>
    <name evidence="6" type="ORF">UFOPK3417_00365</name>
    <name evidence="7" type="ORF">UFOPK4306_00886</name>
</gene>
<dbReference type="InterPro" id="IPR051010">
    <property type="entry name" value="BCAA_transport"/>
</dbReference>
<organism evidence="5">
    <name type="scientific">freshwater metagenome</name>
    <dbReference type="NCBI Taxonomy" id="449393"/>
    <lineage>
        <taxon>unclassified sequences</taxon>
        <taxon>metagenomes</taxon>
        <taxon>ecological metagenomes</taxon>
    </lineage>
</organism>
<dbReference type="PANTHER" id="PTHR30483">
    <property type="entry name" value="LEUCINE-SPECIFIC-BINDING PROTEIN"/>
    <property type="match status" value="1"/>
</dbReference>
<reference evidence="5" key="1">
    <citation type="submission" date="2020-05" db="EMBL/GenBank/DDBJ databases">
        <authorList>
            <person name="Chiriac C."/>
            <person name="Salcher M."/>
            <person name="Ghai R."/>
            <person name="Kavagutti S V."/>
        </authorList>
    </citation>
    <scope>NUCLEOTIDE SEQUENCE</scope>
</reference>
<dbReference type="EMBL" id="CAEZXX010000009">
    <property type="protein sequence ID" value="CAB4695300.1"/>
    <property type="molecule type" value="Genomic_DNA"/>
</dbReference>
<dbReference type="EMBL" id="CAFBLR010000020">
    <property type="protein sequence ID" value="CAB4863665.1"/>
    <property type="molecule type" value="Genomic_DNA"/>
</dbReference>
<proteinExistence type="predicted"/>
<name>A0A6J6V4S9_9ZZZZ</name>
<protein>
    <submittedName>
        <fullName evidence="5">Unannotated protein</fullName>
    </submittedName>
</protein>
<dbReference type="AlphaFoldDB" id="A0A6J6V4S9"/>
<keyword evidence="1" id="KW-0732">Signal</keyword>
<accession>A0A6J6V4S9</accession>
<dbReference type="SUPFAM" id="SSF53822">
    <property type="entry name" value="Periplasmic binding protein-like I"/>
    <property type="match status" value="1"/>
</dbReference>
<evidence type="ECO:0000313" key="6">
    <source>
        <dbReference type="EMBL" id="CAB4863665.1"/>
    </source>
</evidence>
<dbReference type="InterPro" id="IPR028082">
    <property type="entry name" value="Peripla_BP_I"/>
</dbReference>
<evidence type="ECO:0000313" key="5">
    <source>
        <dbReference type="EMBL" id="CAB4766095.1"/>
    </source>
</evidence>
<dbReference type="Pfam" id="PF13458">
    <property type="entry name" value="Peripla_BP_6"/>
    <property type="match status" value="1"/>
</dbReference>
<evidence type="ECO:0000256" key="1">
    <source>
        <dbReference type="ARBA" id="ARBA00022729"/>
    </source>
</evidence>
<dbReference type="InterPro" id="IPR028081">
    <property type="entry name" value="Leu-bd"/>
</dbReference>
<feature type="domain" description="Leucine-binding protein" evidence="3">
    <location>
        <begin position="87"/>
        <end position="440"/>
    </location>
</feature>